<feature type="binding site" evidence="9">
    <location>
        <position position="192"/>
    </location>
    <ligand>
        <name>Fe(2+)</name>
        <dbReference type="ChEBI" id="CHEBI:29033"/>
    </ligand>
</feature>
<keyword evidence="7 9" id="KW-0627">Porphyrin biosynthesis</keyword>
<dbReference type="EMBL" id="QKYN01000003">
    <property type="protein sequence ID" value="RAG87602.1"/>
    <property type="molecule type" value="Genomic_DNA"/>
</dbReference>
<dbReference type="GO" id="GO:0004325">
    <property type="term" value="F:ferrochelatase activity"/>
    <property type="evidence" value="ECO:0007669"/>
    <property type="project" value="UniProtKB-UniRule"/>
</dbReference>
<evidence type="ECO:0000256" key="10">
    <source>
        <dbReference type="RuleBase" id="RU004185"/>
    </source>
</evidence>
<dbReference type="NCBIfam" id="NF000689">
    <property type="entry name" value="PRK00035.2-1"/>
    <property type="match status" value="1"/>
</dbReference>
<dbReference type="InterPro" id="IPR033659">
    <property type="entry name" value="Ferrochelatase_N"/>
</dbReference>
<dbReference type="EC" id="4.99.1.9" evidence="9"/>
<dbReference type="GO" id="GO:0006783">
    <property type="term" value="P:heme biosynthetic process"/>
    <property type="evidence" value="ECO:0007669"/>
    <property type="project" value="UniProtKB-UniRule"/>
</dbReference>
<keyword evidence="12" id="KW-1185">Reference proteome</keyword>
<dbReference type="InterPro" id="IPR033644">
    <property type="entry name" value="Ferrochelatase_C"/>
</dbReference>
<evidence type="ECO:0000256" key="2">
    <source>
        <dbReference type="ARBA" id="ARBA00022490"/>
    </source>
</evidence>
<evidence type="ECO:0000256" key="3">
    <source>
        <dbReference type="ARBA" id="ARBA00022723"/>
    </source>
</evidence>
<dbReference type="CDD" id="cd00419">
    <property type="entry name" value="Ferrochelatase_C"/>
    <property type="match status" value="1"/>
</dbReference>
<dbReference type="Proteomes" id="UP000248889">
    <property type="component" value="Unassembled WGS sequence"/>
</dbReference>
<feature type="binding site" evidence="9">
    <location>
        <position position="126"/>
    </location>
    <ligand>
        <name>Fe-coproporphyrin III</name>
        <dbReference type="ChEBI" id="CHEBI:68438"/>
    </ligand>
</feature>
<comment type="subcellular location">
    <subcellularLocation>
        <location evidence="9">Cytoplasm</location>
    </subcellularLocation>
</comment>
<dbReference type="HAMAP" id="MF_00323">
    <property type="entry name" value="Ferrochelatase"/>
    <property type="match status" value="1"/>
</dbReference>
<comment type="catalytic activity">
    <reaction evidence="8">
        <text>Fe-coproporphyrin III + 2 H(+) = coproporphyrin III + Fe(2+)</text>
        <dbReference type="Rhea" id="RHEA:49572"/>
        <dbReference type="ChEBI" id="CHEBI:15378"/>
        <dbReference type="ChEBI" id="CHEBI:29033"/>
        <dbReference type="ChEBI" id="CHEBI:68438"/>
        <dbReference type="ChEBI" id="CHEBI:131725"/>
        <dbReference type="EC" id="4.99.1.9"/>
    </reaction>
    <physiologicalReaction direction="right-to-left" evidence="8">
        <dbReference type="Rhea" id="RHEA:49574"/>
    </physiologicalReaction>
</comment>
<comment type="caution">
    <text evidence="11">The sequence shown here is derived from an EMBL/GenBank/DDBJ whole genome shotgun (WGS) entry which is preliminary data.</text>
</comment>
<dbReference type="CDD" id="cd03411">
    <property type="entry name" value="Ferrochelatase_N"/>
    <property type="match status" value="1"/>
</dbReference>
<accession>A0A2X0IQV5</accession>
<dbReference type="GO" id="GO:0005737">
    <property type="term" value="C:cytoplasm"/>
    <property type="evidence" value="ECO:0007669"/>
    <property type="project" value="UniProtKB-SubCell"/>
</dbReference>
<dbReference type="PANTHER" id="PTHR11108">
    <property type="entry name" value="FERROCHELATASE"/>
    <property type="match status" value="1"/>
</dbReference>
<feature type="binding site" evidence="9">
    <location>
        <position position="291"/>
    </location>
    <ligand>
        <name>Fe(2+)</name>
        <dbReference type="ChEBI" id="CHEBI:29033"/>
    </ligand>
</feature>
<dbReference type="InterPro" id="IPR001015">
    <property type="entry name" value="Ferrochelatase"/>
</dbReference>
<protein>
    <recommendedName>
        <fullName evidence="9">Coproporphyrin III ferrochelatase</fullName>
        <ecNumber evidence="9">4.99.1.9</ecNumber>
    </recommendedName>
</protein>
<comment type="function">
    <text evidence="9">Involved in coproporphyrin-dependent heme b biosynthesis. Catalyzes the insertion of ferrous iron into coproporphyrin III to form Fe-coproporphyrin III.</text>
</comment>
<organism evidence="11 12">
    <name type="scientific">Streptacidiphilus pinicola</name>
    <dbReference type="NCBI Taxonomy" id="2219663"/>
    <lineage>
        <taxon>Bacteria</taxon>
        <taxon>Bacillati</taxon>
        <taxon>Actinomycetota</taxon>
        <taxon>Actinomycetes</taxon>
        <taxon>Kitasatosporales</taxon>
        <taxon>Streptomycetaceae</taxon>
        <taxon>Streptacidiphilus</taxon>
    </lineage>
</organism>
<keyword evidence="5 9" id="KW-0350">Heme biosynthesis</keyword>
<evidence type="ECO:0000313" key="11">
    <source>
        <dbReference type="EMBL" id="RAG87602.1"/>
    </source>
</evidence>
<dbReference type="PANTHER" id="PTHR11108:SF1">
    <property type="entry name" value="FERROCHELATASE, MITOCHONDRIAL"/>
    <property type="match status" value="1"/>
</dbReference>
<feature type="binding site" evidence="9">
    <location>
        <position position="57"/>
    </location>
    <ligand>
        <name>Fe-coproporphyrin III</name>
        <dbReference type="ChEBI" id="CHEBI:68438"/>
    </ligand>
</feature>
<keyword evidence="4 9" id="KW-0408">Iron</keyword>
<evidence type="ECO:0000256" key="5">
    <source>
        <dbReference type="ARBA" id="ARBA00023133"/>
    </source>
</evidence>
<dbReference type="UniPathway" id="UPA00252"/>
<keyword evidence="6 9" id="KW-0456">Lyase</keyword>
<dbReference type="Gene3D" id="3.40.50.1400">
    <property type="match status" value="2"/>
</dbReference>
<keyword evidence="3 9" id="KW-0479">Metal-binding</keyword>
<dbReference type="Pfam" id="PF00762">
    <property type="entry name" value="Ferrochelatase"/>
    <property type="match status" value="1"/>
</dbReference>
<evidence type="ECO:0000313" key="12">
    <source>
        <dbReference type="Proteomes" id="UP000248889"/>
    </source>
</evidence>
<dbReference type="GO" id="GO:0046872">
    <property type="term" value="F:metal ion binding"/>
    <property type="evidence" value="ECO:0007669"/>
    <property type="project" value="UniProtKB-KW"/>
</dbReference>
<comment type="caution">
    <text evidence="9">Lacks conserved residue(s) required for the propagation of feature annotation.</text>
</comment>
<dbReference type="AlphaFoldDB" id="A0A2X0IQV5"/>
<comment type="similarity">
    <text evidence="9 10">Belongs to the ferrochelatase family.</text>
</comment>
<evidence type="ECO:0000256" key="9">
    <source>
        <dbReference type="HAMAP-Rule" id="MF_00323"/>
    </source>
</evidence>
<evidence type="ECO:0000256" key="7">
    <source>
        <dbReference type="ARBA" id="ARBA00023244"/>
    </source>
</evidence>
<reference evidence="11 12" key="1">
    <citation type="submission" date="2018-06" db="EMBL/GenBank/DDBJ databases">
        <title>Streptacidiphilus pinicola sp. nov., isolated from pine grove soil.</title>
        <authorList>
            <person name="Roh S.G."/>
            <person name="Park S."/>
            <person name="Kim M.-K."/>
            <person name="Yun B.-R."/>
            <person name="Park J."/>
            <person name="Kim M.J."/>
            <person name="Kim Y.S."/>
            <person name="Kim S.B."/>
        </authorList>
    </citation>
    <scope>NUCLEOTIDE SEQUENCE [LARGE SCALE GENOMIC DNA]</scope>
    <source>
        <strain evidence="11 12">MMS16-CNU450</strain>
    </source>
</reference>
<dbReference type="OrthoDB" id="9776380at2"/>
<evidence type="ECO:0000256" key="6">
    <source>
        <dbReference type="ARBA" id="ARBA00023239"/>
    </source>
</evidence>
<evidence type="ECO:0000256" key="1">
    <source>
        <dbReference type="ARBA" id="ARBA00004744"/>
    </source>
</evidence>
<keyword evidence="2 9" id="KW-0963">Cytoplasm</keyword>
<name>A0A2X0IQV5_9ACTN</name>
<dbReference type="RefSeq" id="WP_111498634.1">
    <property type="nucleotide sequence ID" value="NZ_QKYN01000003.1"/>
</dbReference>
<evidence type="ECO:0000256" key="8">
    <source>
        <dbReference type="ARBA" id="ARBA00024536"/>
    </source>
</evidence>
<comment type="pathway">
    <text evidence="1 9">Porphyrin-containing compound metabolism; protoheme biosynthesis.</text>
</comment>
<sequence>MSDAHAPYDALLLLSFGGPEGPEDVVPFLENVTRGRGIPKERLAEVGQHYFLFGGVSPINAQNRELLAALRADFADHGLDLPVYWGNRNWAPYLVDTLREMAADGHRRVLVLATSAYANYSGCRQYRENLAAALTTLREEGAPGAAELRVDKLRIFYNHPGFVEPMIESTLTALDSLPEAVRADARLAFTTHSIPDVLADSSGAPADPARGTHGGAYVAQHLEVARLIAAAVAEATGVADRPWELVYQSRSGAPHIPWLEPDICDHLEAEHAAGAAAVVMVPIGFVSDHMEVKFDLDTQAREKAEELGLPVARAATVGADPRFTAAVRDLVLERAARECGERVTPCALGALGASHDVCPIGCCPAARGSAPAAAGEDWTD</sequence>
<dbReference type="SUPFAM" id="SSF53800">
    <property type="entry name" value="Chelatase"/>
    <property type="match status" value="1"/>
</dbReference>
<proteinExistence type="inferred from homology"/>
<evidence type="ECO:0000256" key="4">
    <source>
        <dbReference type="ARBA" id="ARBA00023004"/>
    </source>
</evidence>
<dbReference type="FunFam" id="3.40.50.1400:FF:000008">
    <property type="entry name" value="Ferrochelatase"/>
    <property type="match status" value="1"/>
</dbReference>
<gene>
    <name evidence="9" type="primary">cpfC</name>
    <name evidence="11" type="ORF">DN069_00310</name>
</gene>